<dbReference type="GO" id="GO:0000502">
    <property type="term" value="C:proteasome complex"/>
    <property type="evidence" value="ECO:0007669"/>
    <property type="project" value="UniProtKB-KW"/>
</dbReference>
<organism evidence="1 2">
    <name type="scientific">Vigna unguiculata</name>
    <name type="common">Cowpea</name>
    <dbReference type="NCBI Taxonomy" id="3917"/>
    <lineage>
        <taxon>Eukaryota</taxon>
        <taxon>Viridiplantae</taxon>
        <taxon>Streptophyta</taxon>
        <taxon>Embryophyta</taxon>
        <taxon>Tracheophyta</taxon>
        <taxon>Spermatophyta</taxon>
        <taxon>Magnoliopsida</taxon>
        <taxon>eudicotyledons</taxon>
        <taxon>Gunneridae</taxon>
        <taxon>Pentapetalae</taxon>
        <taxon>rosids</taxon>
        <taxon>fabids</taxon>
        <taxon>Fabales</taxon>
        <taxon>Fabaceae</taxon>
        <taxon>Papilionoideae</taxon>
        <taxon>50 kb inversion clade</taxon>
        <taxon>NPAAA clade</taxon>
        <taxon>indigoferoid/millettioid clade</taxon>
        <taxon>Phaseoleae</taxon>
        <taxon>Vigna</taxon>
    </lineage>
</organism>
<dbReference type="Pfam" id="PF10178">
    <property type="entry name" value="PAC3"/>
    <property type="match status" value="1"/>
</dbReference>
<dbReference type="Proteomes" id="UP000501690">
    <property type="component" value="Linkage Group LG11"/>
</dbReference>
<dbReference type="PANTHER" id="PTHR31051">
    <property type="entry name" value="PROTEASOME ASSEMBLY CHAPERONE 3"/>
    <property type="match status" value="1"/>
</dbReference>
<evidence type="ECO:0000313" key="1">
    <source>
        <dbReference type="EMBL" id="QCE15744.1"/>
    </source>
</evidence>
<keyword evidence="2" id="KW-1185">Reference proteome</keyword>
<reference evidence="1 2" key="1">
    <citation type="submission" date="2019-04" db="EMBL/GenBank/DDBJ databases">
        <title>An improved genome assembly and genetic linkage map for asparagus bean, Vigna unguiculata ssp. sesquipedialis.</title>
        <authorList>
            <person name="Xia Q."/>
            <person name="Zhang R."/>
            <person name="Dong Y."/>
        </authorList>
    </citation>
    <scope>NUCLEOTIDE SEQUENCE [LARGE SCALE GENOMIC DNA]</scope>
    <source>
        <tissue evidence="1">Leaf</tissue>
    </source>
</reference>
<accession>A0A4D6NSV2</accession>
<dbReference type="EMBL" id="CP039355">
    <property type="protein sequence ID" value="QCE15744.1"/>
    <property type="molecule type" value="Genomic_DNA"/>
</dbReference>
<sequence length="99" mass="11178">MSPNIENVIGTHIHSAVHKIFRSLCPQVHVLNVLMQPMLVACARQLIEQMSLSGSSRPLVLSLGLKDHSVRLRMKVVWFYILMPICADRRANIILLIPP</sequence>
<dbReference type="GO" id="GO:0043248">
    <property type="term" value="P:proteasome assembly"/>
    <property type="evidence" value="ECO:0007669"/>
    <property type="project" value="InterPro"/>
</dbReference>
<dbReference type="Gene3D" id="3.30.230.90">
    <property type="match status" value="1"/>
</dbReference>
<dbReference type="InterPro" id="IPR018788">
    <property type="entry name" value="Proteasome_assmbl_chp_3"/>
</dbReference>
<dbReference type="AlphaFoldDB" id="A0A4D6NSV2"/>
<keyword evidence="1" id="KW-0647">Proteasome</keyword>
<proteinExistence type="predicted"/>
<protein>
    <submittedName>
        <fullName evidence="1">Proteasome assembly chaperone 3</fullName>
    </submittedName>
</protein>
<dbReference type="InterPro" id="IPR053720">
    <property type="entry name" value="Psm_Assembly_Chaperone"/>
</dbReference>
<name>A0A4D6NSV2_VIGUN</name>
<dbReference type="PANTHER" id="PTHR31051:SF1">
    <property type="entry name" value="PROTEASOME ASSEMBLY CHAPERONE 3"/>
    <property type="match status" value="1"/>
</dbReference>
<gene>
    <name evidence="1" type="ORF">DEO72_LG11g2756</name>
</gene>
<evidence type="ECO:0000313" key="2">
    <source>
        <dbReference type="Proteomes" id="UP000501690"/>
    </source>
</evidence>